<dbReference type="RefSeq" id="WP_345263200.1">
    <property type="nucleotide sequence ID" value="NZ_BAABHB010000001.1"/>
</dbReference>
<comment type="caution">
    <text evidence="1">The sequence shown here is derived from an EMBL/GenBank/DDBJ whole genome shotgun (WGS) entry which is preliminary data.</text>
</comment>
<dbReference type="Proteomes" id="UP001500936">
    <property type="component" value="Unassembled WGS sequence"/>
</dbReference>
<evidence type="ECO:0000313" key="2">
    <source>
        <dbReference type="Proteomes" id="UP001500936"/>
    </source>
</evidence>
<accession>A0ABP8JSV6</accession>
<dbReference type="EMBL" id="BAABHB010000001">
    <property type="protein sequence ID" value="GAA4395652.1"/>
    <property type="molecule type" value="Genomic_DNA"/>
</dbReference>
<evidence type="ECO:0008006" key="3">
    <source>
        <dbReference type="Google" id="ProtNLM"/>
    </source>
</evidence>
<reference evidence="2" key="1">
    <citation type="journal article" date="2019" name="Int. J. Syst. Evol. Microbiol.">
        <title>The Global Catalogue of Microorganisms (GCM) 10K type strain sequencing project: providing services to taxonomists for standard genome sequencing and annotation.</title>
        <authorList>
            <consortium name="The Broad Institute Genomics Platform"/>
            <consortium name="The Broad Institute Genome Sequencing Center for Infectious Disease"/>
            <person name="Wu L."/>
            <person name="Ma J."/>
        </authorList>
    </citation>
    <scope>NUCLEOTIDE SEQUENCE [LARGE SCALE GENOMIC DNA]</scope>
    <source>
        <strain evidence="2">JCM 17925</strain>
    </source>
</reference>
<proteinExistence type="predicted"/>
<evidence type="ECO:0000313" key="1">
    <source>
        <dbReference type="EMBL" id="GAA4395652.1"/>
    </source>
</evidence>
<gene>
    <name evidence="1" type="ORF">GCM10023187_02850</name>
</gene>
<protein>
    <recommendedName>
        <fullName evidence="3">Lipoprotein</fullName>
    </recommendedName>
</protein>
<organism evidence="1 2">
    <name type="scientific">Nibrella viscosa</name>
    <dbReference type="NCBI Taxonomy" id="1084524"/>
    <lineage>
        <taxon>Bacteria</taxon>
        <taxon>Pseudomonadati</taxon>
        <taxon>Bacteroidota</taxon>
        <taxon>Cytophagia</taxon>
        <taxon>Cytophagales</taxon>
        <taxon>Spirosomataceae</taxon>
        <taxon>Nibrella</taxon>
    </lineage>
</organism>
<keyword evidence="2" id="KW-1185">Reference proteome</keyword>
<name>A0ABP8JSV6_9BACT</name>
<sequence>MYPATAPFRQHRLPIPQRGLPLFALAGWLLTGCMTTRIVSTADCDTPANDPTSHRVVTSYFWGLKQPVDLTPACDPRSNHLNSVTVKATLGYFLLSAVTLGIVNKQRVEWCCTPYTPRPDTLVTR</sequence>